<feature type="region of interest" description="Disordered" evidence="1">
    <location>
        <begin position="88"/>
        <end position="122"/>
    </location>
</feature>
<proteinExistence type="predicted"/>
<dbReference type="AlphaFoldDB" id="A0A438EIH4"/>
<protein>
    <recommendedName>
        <fullName evidence="5">Copia protein</fullName>
    </recommendedName>
</protein>
<evidence type="ECO:0000313" key="3">
    <source>
        <dbReference type="EMBL" id="RVW47534.1"/>
    </source>
</evidence>
<keyword evidence="2" id="KW-1133">Transmembrane helix</keyword>
<dbReference type="EMBL" id="QGNW01001279">
    <property type="protein sequence ID" value="RVW47534.1"/>
    <property type="molecule type" value="Genomic_DNA"/>
</dbReference>
<name>A0A438EIH4_VITVI</name>
<dbReference type="CDD" id="cd09272">
    <property type="entry name" value="RNase_HI_RT_Ty1"/>
    <property type="match status" value="1"/>
</dbReference>
<feature type="transmembrane region" description="Helical" evidence="2">
    <location>
        <begin position="130"/>
        <end position="148"/>
    </location>
</feature>
<sequence length="197" mass="22423">MAKNNKSESRSKHIDIKYLAIRKHVKEKKMVIEHISTELMIADLLTKGMPPLKFKDHVVNMGLSSLMTIVLKSAPRLGAARRHLLAPRLKGGNAPSRRRRLSAQGARLRQGARWSPESPSRVRPGTHSSLSFSFFFFFFFFFFSLLPSSCREEAKRRHFGLFLPSSPLFWLSQPETTAILCPSLFRAGEVKKKIGEK</sequence>
<evidence type="ECO:0000313" key="4">
    <source>
        <dbReference type="Proteomes" id="UP000288805"/>
    </source>
</evidence>
<accession>A0A438EIH4</accession>
<dbReference type="Proteomes" id="UP000288805">
    <property type="component" value="Unassembled WGS sequence"/>
</dbReference>
<organism evidence="3 4">
    <name type="scientific">Vitis vinifera</name>
    <name type="common">Grape</name>
    <dbReference type="NCBI Taxonomy" id="29760"/>
    <lineage>
        <taxon>Eukaryota</taxon>
        <taxon>Viridiplantae</taxon>
        <taxon>Streptophyta</taxon>
        <taxon>Embryophyta</taxon>
        <taxon>Tracheophyta</taxon>
        <taxon>Spermatophyta</taxon>
        <taxon>Magnoliopsida</taxon>
        <taxon>eudicotyledons</taxon>
        <taxon>Gunneridae</taxon>
        <taxon>Pentapetalae</taxon>
        <taxon>rosids</taxon>
        <taxon>Vitales</taxon>
        <taxon>Vitaceae</taxon>
        <taxon>Viteae</taxon>
        <taxon>Vitis</taxon>
    </lineage>
</organism>
<evidence type="ECO:0008006" key="5">
    <source>
        <dbReference type="Google" id="ProtNLM"/>
    </source>
</evidence>
<keyword evidence="2" id="KW-0812">Transmembrane</keyword>
<evidence type="ECO:0000256" key="1">
    <source>
        <dbReference type="SAM" id="MobiDB-lite"/>
    </source>
</evidence>
<gene>
    <name evidence="3" type="ORF">CK203_073701</name>
</gene>
<reference evidence="3 4" key="1">
    <citation type="journal article" date="2018" name="PLoS Genet.">
        <title>Population sequencing reveals clonal diversity and ancestral inbreeding in the grapevine cultivar Chardonnay.</title>
        <authorList>
            <person name="Roach M.J."/>
            <person name="Johnson D.L."/>
            <person name="Bohlmann J."/>
            <person name="van Vuuren H.J."/>
            <person name="Jones S.J."/>
            <person name="Pretorius I.S."/>
            <person name="Schmidt S.A."/>
            <person name="Borneman A.R."/>
        </authorList>
    </citation>
    <scope>NUCLEOTIDE SEQUENCE [LARGE SCALE GENOMIC DNA]</scope>
    <source>
        <strain evidence="4">cv. Chardonnay</strain>
        <tissue evidence="3">Leaf</tissue>
    </source>
</reference>
<comment type="caution">
    <text evidence="3">The sequence shown here is derived from an EMBL/GenBank/DDBJ whole genome shotgun (WGS) entry which is preliminary data.</text>
</comment>
<evidence type="ECO:0000256" key="2">
    <source>
        <dbReference type="SAM" id="Phobius"/>
    </source>
</evidence>
<keyword evidence="2" id="KW-0472">Membrane</keyword>